<dbReference type="GO" id="GO:0080008">
    <property type="term" value="C:Cul4-RING E3 ubiquitin ligase complex"/>
    <property type="evidence" value="ECO:0007669"/>
    <property type="project" value="TreeGrafter"/>
</dbReference>
<dbReference type="Proteomes" id="UP000242525">
    <property type="component" value="Unassembled WGS sequence"/>
</dbReference>
<dbReference type="PANTHER" id="PTHR44472:SF1">
    <property type="entry name" value="DDB1 AND CUL4 ASSOCIATED FACTOR 4"/>
    <property type="match status" value="1"/>
</dbReference>
<dbReference type="SUPFAM" id="SSF50978">
    <property type="entry name" value="WD40 repeat-like"/>
    <property type="match status" value="1"/>
</dbReference>
<dbReference type="InterPro" id="IPR052254">
    <property type="entry name" value="CUL4-DDB1_E3_ligase_receptor"/>
</dbReference>
<protein>
    <submittedName>
        <fullName evidence="4">Uncharacterized protein</fullName>
    </submittedName>
</protein>
<reference evidence="4" key="1">
    <citation type="submission" date="2014-03" db="EMBL/GenBank/DDBJ databases">
        <authorList>
            <person name="Casaregola S."/>
        </authorList>
    </citation>
    <scope>NUCLEOTIDE SEQUENCE [LARGE SCALE GENOMIC DNA]</scope>
    <source>
        <strain evidence="4">CLIB 918</strain>
    </source>
</reference>
<dbReference type="AlphaFoldDB" id="A0A0J9XCN9"/>
<feature type="region of interest" description="Disordered" evidence="3">
    <location>
        <begin position="28"/>
        <end position="58"/>
    </location>
</feature>
<dbReference type="OrthoDB" id="4075801at2759"/>
<dbReference type="InterPro" id="IPR015943">
    <property type="entry name" value="WD40/YVTN_repeat-like_dom_sf"/>
</dbReference>
<organism evidence="4 5">
    <name type="scientific">Geotrichum candidum</name>
    <name type="common">Oospora lactis</name>
    <name type="synonym">Dipodascus geotrichum</name>
    <dbReference type="NCBI Taxonomy" id="1173061"/>
    <lineage>
        <taxon>Eukaryota</taxon>
        <taxon>Fungi</taxon>
        <taxon>Dikarya</taxon>
        <taxon>Ascomycota</taxon>
        <taxon>Saccharomycotina</taxon>
        <taxon>Dipodascomycetes</taxon>
        <taxon>Dipodascales</taxon>
        <taxon>Dipodascaceae</taxon>
        <taxon>Geotrichum</taxon>
    </lineage>
</organism>
<accession>A0A0J9XCN9</accession>
<evidence type="ECO:0000313" key="5">
    <source>
        <dbReference type="Proteomes" id="UP000242525"/>
    </source>
</evidence>
<keyword evidence="2" id="KW-0677">Repeat</keyword>
<evidence type="ECO:0000313" key="4">
    <source>
        <dbReference type="EMBL" id="CDO55014.1"/>
    </source>
</evidence>
<evidence type="ECO:0000256" key="2">
    <source>
        <dbReference type="ARBA" id="ARBA00022737"/>
    </source>
</evidence>
<evidence type="ECO:0000256" key="3">
    <source>
        <dbReference type="SAM" id="MobiDB-lite"/>
    </source>
</evidence>
<feature type="compositionally biased region" description="Polar residues" evidence="3">
    <location>
        <begin position="28"/>
        <end position="41"/>
    </location>
</feature>
<comment type="caution">
    <text evidence="4">The sequence shown here is derived from an EMBL/GenBank/DDBJ whole genome shotgun (WGS) entry which is preliminary data.</text>
</comment>
<dbReference type="EMBL" id="CCBN010000009">
    <property type="protein sequence ID" value="CDO55014.1"/>
    <property type="molecule type" value="Genomic_DNA"/>
</dbReference>
<dbReference type="STRING" id="1173061.A0A0J9XCN9"/>
<keyword evidence="5" id="KW-1185">Reference proteome</keyword>
<gene>
    <name evidence="4" type="ORF">BN980_GECA09s02793g</name>
</gene>
<name>A0A0J9XCN9_GEOCN</name>
<dbReference type="InterPro" id="IPR036322">
    <property type="entry name" value="WD40_repeat_dom_sf"/>
</dbReference>
<dbReference type="PANTHER" id="PTHR44472">
    <property type="entry name" value="DDB1- AND CUL4-ASSOCIATED FACTOR 4-RELATED"/>
    <property type="match status" value="1"/>
</dbReference>
<proteinExistence type="predicted"/>
<sequence length="483" mass="53396">MSRPEIPGFYFDETRNRYFKLTTARTGVTASTEYSSSSQATLKRKAESTNADDDGDGEDISNIGSHIYFDNIAGLEPPEKYPNGMVPTLADRACWSMAHAGNNSRGKRTLQNVLATSLLQPFDFIDTRRLAANSLLTRMVVLDNETILYGNNSGAVNSVSFDHRYYFTKSYKNRKNFGYAGQPVTARAERLLMEMANNVKHASFEMFTNPNMITDISGCALDCDVPIMMACSMGREQTPGQWGIITLIDEGHSSVTSSAGVARELKFGDAFCVAINKSMIGSCGTNNGFIMTEVRPDSFNSSKSRFIHEGSDVLSVVYLNKIGKPCALLGCRNGTLINLDYRKKASAAIKQKVVSGISTVKNIKDHYVLIAGIGNEMKLFDLRMMSESVLQYYGYENESNTFARLSVSDKGDKIAYVASESRIQLFDTWNGQQLEFPNSTLVSLDNGEIPIDNKVVDVQWNDHNRSSGLLVGTKDGITRYEIS</sequence>
<evidence type="ECO:0000256" key="1">
    <source>
        <dbReference type="ARBA" id="ARBA00022574"/>
    </source>
</evidence>
<keyword evidence="1" id="KW-0853">WD repeat</keyword>
<dbReference type="Gene3D" id="2.130.10.10">
    <property type="entry name" value="YVTN repeat-like/Quinoprotein amine dehydrogenase"/>
    <property type="match status" value="1"/>
</dbReference>